<dbReference type="InterPro" id="IPR052736">
    <property type="entry name" value="Stf3_sulfotransferase"/>
</dbReference>
<sequence length="397" mass="44939">MKRLSTTAKVFNGVLAVAGGRRDPDRAWDKLVNQALDNTGGDLAGSEAYIADYRFLFDCFVESDLSPLGWVSVNGEARGRLENRFRILKTIAERPEIARERVTAPIFVTGLPRTATTLTHNIIAGSQGHRGPLLWELHYTDVEVDEATRAQRVRSVSQQTNGLLKFSPIYELIHPLHPEKPEECVYILPHGVHQQTRATMPKYWKWLQQHDFTADYEFLKQALQVLQHGRPRARWVLKTPEHLNHLDLLVRTFPGAKVVWTHRDPVTVMGSVCSLVETTSMLHQRRVDPHDVGALWLDVLSSATERGRRAQPQLPAGTVVNLPYHAVASDPASHLPGLYQKLGATWTDLDEGRLEKVMERPIRDRRHEYTLSRYGLDPDQVHAAFGDYQNLVAGLSR</sequence>
<accession>A0ABP4RRW3</accession>
<dbReference type="Gene3D" id="3.40.50.300">
    <property type="entry name" value="P-loop containing nucleotide triphosphate hydrolases"/>
    <property type="match status" value="1"/>
</dbReference>
<dbReference type="InterPro" id="IPR027417">
    <property type="entry name" value="P-loop_NTPase"/>
</dbReference>
<dbReference type="PANTHER" id="PTHR36451">
    <property type="entry name" value="PAPS-DEPENDENT SULFOTRANSFERASE STF3"/>
    <property type="match status" value="1"/>
</dbReference>
<evidence type="ECO:0000313" key="2">
    <source>
        <dbReference type="Proteomes" id="UP001499851"/>
    </source>
</evidence>
<dbReference type="Proteomes" id="UP001499851">
    <property type="component" value="Unassembled WGS sequence"/>
</dbReference>
<gene>
    <name evidence="1" type="ORF">GCM10009830_00160</name>
</gene>
<keyword evidence="2" id="KW-1185">Reference proteome</keyword>
<dbReference type="RefSeq" id="WP_344480143.1">
    <property type="nucleotide sequence ID" value="NZ_BAAAQF010000001.1"/>
</dbReference>
<comment type="caution">
    <text evidence="1">The sequence shown here is derived from an EMBL/GenBank/DDBJ whole genome shotgun (WGS) entry which is preliminary data.</text>
</comment>
<evidence type="ECO:0000313" key="1">
    <source>
        <dbReference type="EMBL" id="GAA1659189.1"/>
    </source>
</evidence>
<dbReference type="EMBL" id="BAAAQF010000001">
    <property type="protein sequence ID" value="GAA1659189.1"/>
    <property type="molecule type" value="Genomic_DNA"/>
</dbReference>
<dbReference type="SUPFAM" id="SSF52540">
    <property type="entry name" value="P-loop containing nucleoside triphosphate hydrolases"/>
    <property type="match status" value="1"/>
</dbReference>
<dbReference type="Pfam" id="PF13469">
    <property type="entry name" value="Sulfotransfer_3"/>
    <property type="match status" value="1"/>
</dbReference>
<protein>
    <submittedName>
        <fullName evidence="1">Sulfotransferase</fullName>
    </submittedName>
</protein>
<reference evidence="2" key="1">
    <citation type="journal article" date="2019" name="Int. J. Syst. Evol. Microbiol.">
        <title>The Global Catalogue of Microorganisms (GCM) 10K type strain sequencing project: providing services to taxonomists for standard genome sequencing and annotation.</title>
        <authorList>
            <consortium name="The Broad Institute Genomics Platform"/>
            <consortium name="The Broad Institute Genome Sequencing Center for Infectious Disease"/>
            <person name="Wu L."/>
            <person name="Ma J."/>
        </authorList>
    </citation>
    <scope>NUCLEOTIDE SEQUENCE [LARGE SCALE GENOMIC DNA]</scope>
    <source>
        <strain evidence="2">JCM 16001</strain>
    </source>
</reference>
<organism evidence="1 2">
    <name type="scientific">Glycomyces endophyticus</name>
    <dbReference type="NCBI Taxonomy" id="480996"/>
    <lineage>
        <taxon>Bacteria</taxon>
        <taxon>Bacillati</taxon>
        <taxon>Actinomycetota</taxon>
        <taxon>Actinomycetes</taxon>
        <taxon>Glycomycetales</taxon>
        <taxon>Glycomycetaceae</taxon>
        <taxon>Glycomyces</taxon>
    </lineage>
</organism>
<dbReference type="PANTHER" id="PTHR36451:SF1">
    <property type="entry name" value="OMEGA-HYDROXY-BETA-DIHYDROMENAQUINONE-9 SULFOTRANSFERASE STF3"/>
    <property type="match status" value="1"/>
</dbReference>
<proteinExistence type="predicted"/>
<name>A0ABP4RRW3_9ACTN</name>